<dbReference type="OrthoDB" id="3403253at2"/>
<evidence type="ECO:0000313" key="2">
    <source>
        <dbReference type="Proteomes" id="UP000037773"/>
    </source>
</evidence>
<comment type="caution">
    <text evidence="1">The sequence shown here is derived from an EMBL/GenBank/DDBJ whole genome shotgun (WGS) entry which is preliminary data.</text>
</comment>
<sequence>MVAVAARRARAGVGPAAAERALSSLFRTHVNPYDRVELNMNRRLDLDLTARDAVPGPRAPGGGPAAALG</sequence>
<organism evidence="1 2">
    <name type="scientific">Streptomyces caelestis</name>
    <dbReference type="NCBI Taxonomy" id="36816"/>
    <lineage>
        <taxon>Bacteria</taxon>
        <taxon>Bacillati</taxon>
        <taxon>Actinomycetota</taxon>
        <taxon>Actinomycetes</taxon>
        <taxon>Kitasatosporales</taxon>
        <taxon>Streptomycetaceae</taxon>
        <taxon>Streptomyces</taxon>
    </lineage>
</organism>
<reference evidence="1 2" key="1">
    <citation type="submission" date="2015-07" db="EMBL/GenBank/DDBJ databases">
        <authorList>
            <person name="Noorani M."/>
        </authorList>
    </citation>
    <scope>NUCLEOTIDE SEQUENCE [LARGE SCALE GENOMIC DNA]</scope>
    <source>
        <strain evidence="1 2">NRRL B-24567</strain>
    </source>
</reference>
<gene>
    <name evidence="1" type="ORF">ADK41_28110</name>
</gene>
<dbReference type="AlphaFoldDB" id="A0A0M8QEY5"/>
<keyword evidence="2" id="KW-1185">Reference proteome</keyword>
<accession>A0A0M8QEY5</accession>
<dbReference type="PATRIC" id="fig|36816.3.peg.6085"/>
<dbReference type="RefSeq" id="WP_030830918.1">
    <property type="nucleotide sequence ID" value="NZ_LGCN01000224.1"/>
</dbReference>
<name>A0A0M8QEY5_9ACTN</name>
<proteinExistence type="predicted"/>
<dbReference type="Proteomes" id="UP000037773">
    <property type="component" value="Unassembled WGS sequence"/>
</dbReference>
<evidence type="ECO:0000313" key="1">
    <source>
        <dbReference type="EMBL" id="KOT33273.1"/>
    </source>
</evidence>
<dbReference type="EMBL" id="LGCN01000224">
    <property type="protein sequence ID" value="KOT33273.1"/>
    <property type="molecule type" value="Genomic_DNA"/>
</dbReference>
<protein>
    <submittedName>
        <fullName evidence="1">Uncharacterized protein</fullName>
    </submittedName>
</protein>